<evidence type="ECO:0000313" key="2">
    <source>
        <dbReference type="EMBL" id="BAE88777.1"/>
    </source>
</evidence>
<organism evidence="2">
    <name type="scientific">Macaca fascicularis</name>
    <name type="common">Crab-eating macaque</name>
    <name type="synonym">Cynomolgus monkey</name>
    <dbReference type="NCBI Taxonomy" id="9541"/>
    <lineage>
        <taxon>Eukaryota</taxon>
        <taxon>Metazoa</taxon>
        <taxon>Chordata</taxon>
        <taxon>Craniata</taxon>
        <taxon>Vertebrata</taxon>
        <taxon>Euteleostomi</taxon>
        <taxon>Mammalia</taxon>
        <taxon>Eutheria</taxon>
        <taxon>Euarchontoglires</taxon>
        <taxon>Primates</taxon>
        <taxon>Haplorrhini</taxon>
        <taxon>Catarrhini</taxon>
        <taxon>Cercopithecidae</taxon>
        <taxon>Cercopithecinae</taxon>
        <taxon>Macaca</taxon>
    </lineage>
</organism>
<accession>I7GHV5</accession>
<keyword evidence="1" id="KW-0472">Membrane</keyword>
<keyword evidence="1" id="KW-1133">Transmembrane helix</keyword>
<dbReference type="EMBL" id="AB171714">
    <property type="protein sequence ID" value="BAE88777.1"/>
    <property type="molecule type" value="mRNA"/>
</dbReference>
<feature type="transmembrane region" description="Helical" evidence="1">
    <location>
        <begin position="20"/>
        <end position="38"/>
    </location>
</feature>
<dbReference type="AlphaFoldDB" id="I7GHV5"/>
<sequence>MTFLSTLFYLSQLFYYTQHSPVLAYKIIIICVFLMLIFKNMYGLFDFSC</sequence>
<name>I7GHV5_MACFA</name>
<evidence type="ECO:0000256" key="1">
    <source>
        <dbReference type="SAM" id="Phobius"/>
    </source>
</evidence>
<keyword evidence="1" id="KW-0812">Transmembrane</keyword>
<protein>
    <submittedName>
        <fullName evidence="2">Macaca fascicularis brain cDNA, clone: QtrA-14755</fullName>
    </submittedName>
</protein>
<reference evidence="2" key="1">
    <citation type="journal article" date="2007" name="PLoS Biol.">
        <title>Rate of evolution in brain-expressed genes in humans and other primates.</title>
        <authorList>
            <person name="Wang H.-Y."/>
            <person name="Chien H.-C."/>
            <person name="Osada N."/>
            <person name="Hashimoto K."/>
            <person name="Sugano S."/>
            <person name="Gojobori T."/>
            <person name="Chou C.-K."/>
            <person name="Tsai S.-F."/>
            <person name="Wu C.-I."/>
            <person name="Shen C.-K.J."/>
        </authorList>
    </citation>
    <scope>NUCLEOTIDE SEQUENCE</scope>
</reference>
<proteinExistence type="evidence at transcript level"/>